<keyword evidence="5" id="KW-0472">Membrane</keyword>
<dbReference type="CDD" id="cd14265">
    <property type="entry name" value="UDPK_IM_like"/>
    <property type="match status" value="1"/>
</dbReference>
<dbReference type="Gene3D" id="1.10.3830.10">
    <property type="entry name" value="Diacylglycerol kinase (DAGK) domain"/>
    <property type="match status" value="1"/>
</dbReference>
<evidence type="ECO:0000256" key="4">
    <source>
        <dbReference type="PIRSR" id="PIRSR600829-4"/>
    </source>
</evidence>
<keyword evidence="7" id="KW-1185">Reference proteome</keyword>
<dbReference type="InterPro" id="IPR000829">
    <property type="entry name" value="DAGK"/>
</dbReference>
<reference evidence="6 7" key="1">
    <citation type="submission" date="2019-03" db="EMBL/GenBank/DDBJ databases">
        <title>Genomic Encyclopedia of Archaeal and Bacterial Type Strains, Phase II (KMG-II): from individual species to whole genera.</title>
        <authorList>
            <person name="Goeker M."/>
        </authorList>
    </citation>
    <scope>NUCLEOTIDE SEQUENCE [LARGE SCALE GENOMIC DNA]</scope>
    <source>
        <strain evidence="6 7">DSM 24425</strain>
    </source>
</reference>
<dbReference type="GO" id="GO:0046872">
    <property type="term" value="F:metal ion binding"/>
    <property type="evidence" value="ECO:0007669"/>
    <property type="project" value="UniProtKB-KW"/>
</dbReference>
<protein>
    <submittedName>
        <fullName evidence="6">Undecaprenol kinase/diacylglycerol kinase (ATP)</fullName>
    </submittedName>
</protein>
<evidence type="ECO:0000256" key="1">
    <source>
        <dbReference type="PIRSR" id="PIRSR600829-1"/>
    </source>
</evidence>
<accession>A0A4R1GH95</accession>
<dbReference type="AlphaFoldDB" id="A0A4R1GH95"/>
<feature type="binding site" evidence="2">
    <location>
        <position position="66"/>
    </location>
    <ligand>
        <name>substrate</name>
    </ligand>
</feature>
<dbReference type="GO" id="GO:0008654">
    <property type="term" value="P:phospholipid biosynthetic process"/>
    <property type="evidence" value="ECO:0007669"/>
    <property type="project" value="InterPro"/>
</dbReference>
<feature type="binding site" evidence="2">
    <location>
        <position position="95"/>
    </location>
    <ligand>
        <name>substrate</name>
    </ligand>
</feature>
<dbReference type="OrthoDB" id="15503at2"/>
<keyword evidence="6" id="KW-0418">Kinase</keyword>
<dbReference type="InterPro" id="IPR033717">
    <property type="entry name" value="UDPK"/>
</dbReference>
<feature type="binding site" evidence="3">
    <location>
        <begin position="91"/>
        <end position="92"/>
    </location>
    <ligand>
        <name>ATP</name>
        <dbReference type="ChEBI" id="CHEBI:30616"/>
    </ligand>
</feature>
<feature type="active site" description="Proton acceptor" evidence="1">
    <location>
        <position position="66"/>
    </location>
</feature>
<name>A0A4R1GH95_9BACT</name>
<dbReference type="GO" id="GO:0005524">
    <property type="term" value="F:ATP binding"/>
    <property type="evidence" value="ECO:0007669"/>
    <property type="project" value="UniProtKB-KW"/>
</dbReference>
<keyword evidence="3" id="KW-0547">Nucleotide-binding</keyword>
<evidence type="ECO:0000313" key="6">
    <source>
        <dbReference type="EMBL" id="TCK06401.1"/>
    </source>
</evidence>
<evidence type="ECO:0000256" key="2">
    <source>
        <dbReference type="PIRSR" id="PIRSR600829-2"/>
    </source>
</evidence>
<dbReference type="Pfam" id="PF01219">
    <property type="entry name" value="DAGK_prokar"/>
    <property type="match status" value="1"/>
</dbReference>
<dbReference type="GO" id="GO:0016020">
    <property type="term" value="C:membrane"/>
    <property type="evidence" value="ECO:0007669"/>
    <property type="project" value="InterPro"/>
</dbReference>
<gene>
    <name evidence="6" type="ORF">CLV27_0202</name>
</gene>
<dbReference type="PANTHER" id="PTHR34299:SF1">
    <property type="entry name" value="DIACYLGLYCEROL KINASE"/>
    <property type="match status" value="1"/>
</dbReference>
<dbReference type="Proteomes" id="UP000295777">
    <property type="component" value="Unassembled WGS sequence"/>
</dbReference>
<keyword evidence="4" id="KW-0479">Metal-binding</keyword>
<comment type="cofactor">
    <cofactor evidence="4">
        <name>Mg(2+)</name>
        <dbReference type="ChEBI" id="CHEBI:18420"/>
    </cofactor>
    <text evidence="4">Mn(2+), Zn(2+), Cd(2+) and Co(2+) support activity to lesser extents.</text>
</comment>
<sequence>MMQTLKKIVRGISFALEGLVFAFKNDQHFRINSFLSLTGTFLSLALLEGCLSLVLAFINYSILVAELFNTAIERAVDTATLEFHPLAKAAKDVSSAAVLTTGIFALLADLIYLLPALLSAIL</sequence>
<keyword evidence="3" id="KW-0067">ATP-binding</keyword>
<keyword evidence="6" id="KW-0808">Transferase</keyword>
<feature type="binding site" evidence="3">
    <location>
        <position position="73"/>
    </location>
    <ligand>
        <name>ATP</name>
        <dbReference type="ChEBI" id="CHEBI:30616"/>
    </ligand>
</feature>
<evidence type="ECO:0000256" key="3">
    <source>
        <dbReference type="PIRSR" id="PIRSR600829-3"/>
    </source>
</evidence>
<feature type="binding site" evidence="3">
    <location>
        <begin position="82"/>
        <end position="84"/>
    </location>
    <ligand>
        <name>ATP</name>
        <dbReference type="ChEBI" id="CHEBI:30616"/>
    </ligand>
</feature>
<dbReference type="RefSeq" id="WP_132524904.1">
    <property type="nucleotide sequence ID" value="NZ_SMFV01000001.1"/>
</dbReference>
<feature type="transmembrane region" description="Helical" evidence="5">
    <location>
        <begin position="96"/>
        <end position="118"/>
    </location>
</feature>
<dbReference type="GO" id="GO:0016301">
    <property type="term" value="F:kinase activity"/>
    <property type="evidence" value="ECO:0007669"/>
    <property type="project" value="UniProtKB-KW"/>
</dbReference>
<proteinExistence type="predicted"/>
<feature type="binding site" evidence="4">
    <location>
        <position position="73"/>
    </location>
    <ligand>
        <name>a divalent metal cation</name>
        <dbReference type="ChEBI" id="CHEBI:60240"/>
    </ligand>
</feature>
<organism evidence="6 7">
    <name type="scientific">Phorcysia thermohydrogeniphila</name>
    <dbReference type="NCBI Taxonomy" id="936138"/>
    <lineage>
        <taxon>Bacteria</taxon>
        <taxon>Pseudomonadati</taxon>
        <taxon>Aquificota</taxon>
        <taxon>Aquificia</taxon>
        <taxon>Desulfurobacteriales</taxon>
        <taxon>Desulfurobacteriaceae</taxon>
        <taxon>Phorcysia</taxon>
    </lineage>
</organism>
<dbReference type="EMBL" id="SMFV01000001">
    <property type="protein sequence ID" value="TCK06401.1"/>
    <property type="molecule type" value="Genomic_DNA"/>
</dbReference>
<keyword evidence="5" id="KW-0812">Transmembrane</keyword>
<evidence type="ECO:0000313" key="7">
    <source>
        <dbReference type="Proteomes" id="UP000295777"/>
    </source>
</evidence>
<keyword evidence="5" id="KW-1133">Transmembrane helix</keyword>
<evidence type="ECO:0000256" key="5">
    <source>
        <dbReference type="SAM" id="Phobius"/>
    </source>
</evidence>
<comment type="caution">
    <text evidence="6">The sequence shown here is derived from an EMBL/GenBank/DDBJ whole genome shotgun (WGS) entry which is preliminary data.</text>
</comment>
<feature type="transmembrane region" description="Helical" evidence="5">
    <location>
        <begin position="34"/>
        <end position="58"/>
    </location>
</feature>
<keyword evidence="4" id="KW-0460">Magnesium</keyword>
<dbReference type="PANTHER" id="PTHR34299">
    <property type="entry name" value="DIACYLGLYCEROL KINASE"/>
    <property type="match status" value="1"/>
</dbReference>